<keyword evidence="7" id="KW-0969">Cilium</keyword>
<dbReference type="EMBL" id="JAUSUX010000004">
    <property type="protein sequence ID" value="MDQ0285597.1"/>
    <property type="molecule type" value="Genomic_DNA"/>
</dbReference>
<proteinExistence type="inferred from homology"/>
<evidence type="ECO:0000256" key="2">
    <source>
        <dbReference type="ARBA" id="ARBA00009677"/>
    </source>
</evidence>
<sequence length="160" mass="17266">MLTIIYIGGTLRGAAPEEDHGSREVVFLDLFASPILVALQKQLDAAALTQRVIAHNVANVNTPGFKKSSVSFTEELRRALGEDVLPLVTSDPRHIGAPVPLARVEPTVVKEEGTTMGYNGNNVDIDQEMVNLAANTLTYQAAARALGDRLSLLTYVIRGR</sequence>
<evidence type="ECO:0000256" key="4">
    <source>
        <dbReference type="ARBA" id="ARBA00023143"/>
    </source>
</evidence>
<keyword evidence="7" id="KW-0966">Cell projection</keyword>
<keyword evidence="8" id="KW-1185">Reference proteome</keyword>
<evidence type="ECO:0000259" key="6">
    <source>
        <dbReference type="Pfam" id="PF00460"/>
    </source>
</evidence>
<name>A0ABU0AYR5_9FIRM</name>
<dbReference type="PANTHER" id="PTHR30435:SF12">
    <property type="entry name" value="FLAGELLAR BASAL BODY ROD PROTEIN FLGB"/>
    <property type="match status" value="1"/>
</dbReference>
<evidence type="ECO:0000313" key="7">
    <source>
        <dbReference type="EMBL" id="MDQ0285597.1"/>
    </source>
</evidence>
<gene>
    <name evidence="7" type="ORF">J2Z49_000701</name>
</gene>
<feature type="domain" description="Flagellar basal body rod protein N-terminal" evidence="6">
    <location>
        <begin position="44"/>
        <end position="66"/>
    </location>
</feature>
<keyword evidence="7" id="KW-0282">Flagellum</keyword>
<dbReference type="NCBIfam" id="TIGR01396">
    <property type="entry name" value="FlgB"/>
    <property type="match status" value="1"/>
</dbReference>
<dbReference type="RefSeq" id="WP_307399866.1">
    <property type="nucleotide sequence ID" value="NZ_JAUSUX010000004.1"/>
</dbReference>
<evidence type="ECO:0000256" key="5">
    <source>
        <dbReference type="ARBA" id="ARBA00024934"/>
    </source>
</evidence>
<dbReference type="Proteomes" id="UP001225644">
    <property type="component" value="Unassembled WGS sequence"/>
</dbReference>
<organism evidence="7 8">
    <name type="scientific">Desulfofundulus luciae</name>
    <dbReference type="NCBI Taxonomy" id="74702"/>
    <lineage>
        <taxon>Bacteria</taxon>
        <taxon>Bacillati</taxon>
        <taxon>Bacillota</taxon>
        <taxon>Clostridia</taxon>
        <taxon>Eubacteriales</taxon>
        <taxon>Peptococcaceae</taxon>
        <taxon>Desulfofundulus</taxon>
    </lineage>
</organism>
<dbReference type="Pfam" id="PF00460">
    <property type="entry name" value="Flg_bb_rod"/>
    <property type="match status" value="1"/>
</dbReference>
<dbReference type="InterPro" id="IPR006300">
    <property type="entry name" value="FlgB"/>
</dbReference>
<comment type="function">
    <text evidence="5">Structural component of flagellum, the bacterial motility apparatus. Part of the rod structure of flagellar basal body.</text>
</comment>
<keyword evidence="4" id="KW-0975">Bacterial flagellum</keyword>
<comment type="subcellular location">
    <subcellularLocation>
        <location evidence="1">Bacterial flagellum basal body</location>
    </subcellularLocation>
</comment>
<protein>
    <recommendedName>
        <fullName evidence="3">Flagellar basal body rod protein FlgB</fullName>
    </recommendedName>
</protein>
<evidence type="ECO:0000256" key="3">
    <source>
        <dbReference type="ARBA" id="ARBA00014376"/>
    </source>
</evidence>
<dbReference type="PANTHER" id="PTHR30435">
    <property type="entry name" value="FLAGELLAR PROTEIN"/>
    <property type="match status" value="1"/>
</dbReference>
<comment type="caution">
    <text evidence="7">The sequence shown here is derived from an EMBL/GenBank/DDBJ whole genome shotgun (WGS) entry which is preliminary data.</text>
</comment>
<dbReference type="InterPro" id="IPR001444">
    <property type="entry name" value="Flag_bb_rod_N"/>
</dbReference>
<comment type="similarity">
    <text evidence="2">Belongs to the flagella basal body rod proteins family.</text>
</comment>
<reference evidence="7 8" key="1">
    <citation type="submission" date="2023-07" db="EMBL/GenBank/DDBJ databases">
        <title>Genomic Encyclopedia of Type Strains, Phase IV (KMG-IV): sequencing the most valuable type-strain genomes for metagenomic binning, comparative biology and taxonomic classification.</title>
        <authorList>
            <person name="Goeker M."/>
        </authorList>
    </citation>
    <scope>NUCLEOTIDE SEQUENCE [LARGE SCALE GENOMIC DNA]</scope>
    <source>
        <strain evidence="7 8">DSM 12396</strain>
    </source>
</reference>
<evidence type="ECO:0000256" key="1">
    <source>
        <dbReference type="ARBA" id="ARBA00004117"/>
    </source>
</evidence>
<evidence type="ECO:0000313" key="8">
    <source>
        <dbReference type="Proteomes" id="UP001225644"/>
    </source>
</evidence>
<accession>A0ABU0AYR5</accession>